<evidence type="ECO:0000313" key="2">
    <source>
        <dbReference type="Proteomes" id="UP000304953"/>
    </source>
</evidence>
<organism evidence="1 2">
    <name type="scientific">Petralouisia muris</name>
    <dbReference type="NCBI Taxonomy" id="3032872"/>
    <lineage>
        <taxon>Bacteria</taxon>
        <taxon>Bacillati</taxon>
        <taxon>Bacillota</taxon>
        <taxon>Clostridia</taxon>
        <taxon>Lachnospirales</taxon>
        <taxon>Lachnospiraceae</taxon>
        <taxon>Petralouisia</taxon>
    </lineage>
</organism>
<accession>A0AC61RSV5</accession>
<dbReference type="EMBL" id="SRYA01000044">
    <property type="protein sequence ID" value="TGY93434.1"/>
    <property type="molecule type" value="Genomic_DNA"/>
</dbReference>
<keyword evidence="2" id="KW-1185">Reference proteome</keyword>
<gene>
    <name evidence="1" type="ORF">E5329_18630</name>
</gene>
<proteinExistence type="predicted"/>
<protein>
    <submittedName>
        <fullName evidence="1">Uncharacterized protein</fullName>
    </submittedName>
</protein>
<evidence type="ECO:0000313" key="1">
    <source>
        <dbReference type="EMBL" id="TGY93434.1"/>
    </source>
</evidence>
<comment type="caution">
    <text evidence="1">The sequence shown here is derived from an EMBL/GenBank/DDBJ whole genome shotgun (WGS) entry which is preliminary data.</text>
</comment>
<reference evidence="1" key="1">
    <citation type="submission" date="2019-04" db="EMBL/GenBank/DDBJ databases">
        <title>Microbes associate with the intestines of laboratory mice.</title>
        <authorList>
            <person name="Navarre W."/>
            <person name="Wong E."/>
            <person name="Huang K."/>
            <person name="Tropini C."/>
            <person name="Ng K."/>
            <person name="Yu B."/>
        </authorList>
    </citation>
    <scope>NUCLEOTIDE SEQUENCE</scope>
    <source>
        <strain evidence="1">NM01_1-7b</strain>
    </source>
</reference>
<sequence>MAAKKAASTQTAAENATIAENGVKNENAVNSTPKEEKGQETANTEATEGAENAEEETFIYIGPTTHTGLIENTIVKGTRESVEKYLKDAIEEIPQIKMLIVPTESLAVNRAKVRQTGTLLNKYYNDVLSLLRKAKEV</sequence>
<name>A0AC61RSV5_9FIRM</name>
<dbReference type="Proteomes" id="UP000304953">
    <property type="component" value="Unassembled WGS sequence"/>
</dbReference>